<comment type="caution">
    <text evidence="1">The sequence shown here is derived from an EMBL/GenBank/DDBJ whole genome shotgun (WGS) entry which is preliminary data.</text>
</comment>
<organism evidence="1">
    <name type="scientific">bioreactor metagenome</name>
    <dbReference type="NCBI Taxonomy" id="1076179"/>
    <lineage>
        <taxon>unclassified sequences</taxon>
        <taxon>metagenomes</taxon>
        <taxon>ecological metagenomes</taxon>
    </lineage>
</organism>
<protein>
    <submittedName>
        <fullName evidence="1">Uncharacterized protein</fullName>
    </submittedName>
</protein>
<dbReference type="AlphaFoldDB" id="A0A645IP18"/>
<accession>A0A645IP18</accession>
<sequence>MPFRQIIMEGIERENDVTFGKDLIPFSFEEMNEEPASLKMKLKTGRIDAIFAVSDYYVVKMMELAAKSYPELLRLPKAGVYNMLYSRYPGQEFSSVPLNLEKMWKIALSMPENDSKPRFIEPAEIIVR</sequence>
<reference evidence="1" key="1">
    <citation type="submission" date="2019-08" db="EMBL/GenBank/DDBJ databases">
        <authorList>
            <person name="Kucharzyk K."/>
            <person name="Murdoch R.W."/>
            <person name="Higgins S."/>
            <person name="Loffler F."/>
        </authorList>
    </citation>
    <scope>NUCLEOTIDE SEQUENCE</scope>
</reference>
<dbReference type="EMBL" id="VSSQ01117957">
    <property type="protein sequence ID" value="MPN52139.1"/>
    <property type="molecule type" value="Genomic_DNA"/>
</dbReference>
<name>A0A645IP18_9ZZZZ</name>
<gene>
    <name evidence="1" type="ORF">SDC9_199793</name>
</gene>
<proteinExistence type="predicted"/>
<evidence type="ECO:0000313" key="1">
    <source>
        <dbReference type="EMBL" id="MPN52139.1"/>
    </source>
</evidence>